<evidence type="ECO:0000256" key="2">
    <source>
        <dbReference type="ARBA" id="ARBA00022475"/>
    </source>
</evidence>
<proteinExistence type="predicted"/>
<dbReference type="PANTHER" id="PTHR30250">
    <property type="entry name" value="PST FAMILY PREDICTED COLANIC ACID TRANSPORTER"/>
    <property type="match status" value="1"/>
</dbReference>
<name>K2PVP2_9FLAO</name>
<dbReference type="Proteomes" id="UP000007364">
    <property type="component" value="Unassembled WGS sequence"/>
</dbReference>
<keyword evidence="5 6" id="KW-0472">Membrane</keyword>
<dbReference type="OrthoDB" id="9814608at2"/>
<feature type="transmembrane region" description="Helical" evidence="6">
    <location>
        <begin position="309"/>
        <end position="327"/>
    </location>
</feature>
<feature type="transmembrane region" description="Helical" evidence="6">
    <location>
        <begin position="266"/>
        <end position="288"/>
    </location>
</feature>
<feature type="transmembrane region" description="Helical" evidence="6">
    <location>
        <begin position="113"/>
        <end position="135"/>
    </location>
</feature>
<reference evidence="7 8" key="1">
    <citation type="journal article" date="2012" name="J. Bacteriol.">
        <title>Genome Sequence of Galbibacter marinum Type Strain ck-I2-15.</title>
        <authorList>
            <person name="Lai Q."/>
            <person name="Li C."/>
            <person name="Shao Z."/>
        </authorList>
    </citation>
    <scope>NUCLEOTIDE SEQUENCE [LARGE SCALE GENOMIC DNA]</scope>
    <source>
        <strain evidence="8">ck-I2-15</strain>
    </source>
</reference>
<feature type="transmembrane region" description="Helical" evidence="6">
    <location>
        <begin position="404"/>
        <end position="422"/>
    </location>
</feature>
<evidence type="ECO:0000256" key="5">
    <source>
        <dbReference type="ARBA" id="ARBA00023136"/>
    </source>
</evidence>
<accession>K2PVP2</accession>
<keyword evidence="2" id="KW-1003">Cell membrane</keyword>
<feature type="transmembrane region" description="Helical" evidence="6">
    <location>
        <begin position="457"/>
        <end position="474"/>
    </location>
</feature>
<keyword evidence="8" id="KW-1185">Reference proteome</keyword>
<dbReference type="PANTHER" id="PTHR30250:SF11">
    <property type="entry name" value="O-ANTIGEN TRANSPORTER-RELATED"/>
    <property type="match status" value="1"/>
</dbReference>
<feature type="transmembrane region" description="Helical" evidence="6">
    <location>
        <begin position="41"/>
        <end position="61"/>
    </location>
</feature>
<dbReference type="InterPro" id="IPR002797">
    <property type="entry name" value="Polysacc_synth"/>
</dbReference>
<comment type="caution">
    <text evidence="7">The sequence shown here is derived from an EMBL/GenBank/DDBJ whole genome shotgun (WGS) entry which is preliminary data.</text>
</comment>
<feature type="transmembrane region" description="Helical" evidence="6">
    <location>
        <begin position="226"/>
        <end position="246"/>
    </location>
</feature>
<protein>
    <submittedName>
        <fullName evidence="7">Uncharacterized protein</fullName>
    </submittedName>
</protein>
<dbReference type="PATRIC" id="fig|555500.3.peg.196"/>
<dbReference type="RefSeq" id="WP_008990064.1">
    <property type="nucleotide sequence ID" value="NZ_AMSG01000001.1"/>
</dbReference>
<feature type="transmembrane region" description="Helical" evidence="6">
    <location>
        <begin position="147"/>
        <end position="171"/>
    </location>
</feature>
<feature type="transmembrane region" description="Helical" evidence="6">
    <location>
        <begin position="191"/>
        <end position="214"/>
    </location>
</feature>
<feature type="transmembrane region" description="Helical" evidence="6">
    <location>
        <begin position="375"/>
        <end position="398"/>
    </location>
</feature>
<keyword evidence="3 6" id="KW-0812">Transmembrane</keyword>
<evidence type="ECO:0000256" key="4">
    <source>
        <dbReference type="ARBA" id="ARBA00022989"/>
    </source>
</evidence>
<dbReference type="InterPro" id="IPR050833">
    <property type="entry name" value="Poly_Biosynth_Transport"/>
</dbReference>
<dbReference type="AlphaFoldDB" id="K2PVP2"/>
<evidence type="ECO:0000313" key="8">
    <source>
        <dbReference type="Proteomes" id="UP000007364"/>
    </source>
</evidence>
<dbReference type="eggNOG" id="COG2244">
    <property type="taxonomic scope" value="Bacteria"/>
</dbReference>
<feature type="transmembrane region" description="Helical" evidence="6">
    <location>
        <begin position="12"/>
        <end position="29"/>
    </location>
</feature>
<dbReference type="STRING" id="555500.I215_00935"/>
<comment type="subcellular location">
    <subcellularLocation>
        <location evidence="1">Cell membrane</location>
        <topology evidence="1">Multi-pass membrane protein</topology>
    </subcellularLocation>
</comment>
<dbReference type="Pfam" id="PF01943">
    <property type="entry name" value="Polysacc_synt"/>
    <property type="match status" value="1"/>
</dbReference>
<dbReference type="GO" id="GO:0005886">
    <property type="term" value="C:plasma membrane"/>
    <property type="evidence" value="ECO:0007669"/>
    <property type="project" value="UniProtKB-SubCell"/>
</dbReference>
<keyword evidence="4 6" id="KW-1133">Transmembrane helix</keyword>
<feature type="transmembrane region" description="Helical" evidence="6">
    <location>
        <begin position="434"/>
        <end position="451"/>
    </location>
</feature>
<gene>
    <name evidence="7" type="ORF">I215_00935</name>
</gene>
<evidence type="ECO:0000256" key="6">
    <source>
        <dbReference type="SAM" id="Phobius"/>
    </source>
</evidence>
<organism evidence="7 8">
    <name type="scientific">Galbibacter marinus</name>
    <dbReference type="NCBI Taxonomy" id="555500"/>
    <lineage>
        <taxon>Bacteria</taxon>
        <taxon>Pseudomonadati</taxon>
        <taxon>Bacteroidota</taxon>
        <taxon>Flavobacteriia</taxon>
        <taxon>Flavobacteriales</taxon>
        <taxon>Flavobacteriaceae</taxon>
        <taxon>Galbibacter</taxon>
    </lineage>
</organism>
<evidence type="ECO:0000313" key="7">
    <source>
        <dbReference type="EMBL" id="EKF56735.1"/>
    </source>
</evidence>
<feature type="transmembrane region" description="Helical" evidence="6">
    <location>
        <begin position="82"/>
        <end position="101"/>
    </location>
</feature>
<sequence length="492" mass="56423">MGALQKLFKHTFIYGLATVLPRLLSFVLTRLYTDKLPTENYGIYAALFVYLMIGNVVLSYGMETAFFRFMNKDQSKEKVQSTALSSILMTAIGFLVVAYIMKDFIAFVLDFDVQFIVYGIWILFLDALCIIPFAWMRNNEMPLRYSYIKIFNVVVNLGFNLFFFLALTQVLATSTFFDTWDWIVFDNQVHYIFIANVIASLVTFLIVLPMYFKIGIQFDLAIWKKMIRYAIPVLIAGVAYTVNEGFDKILLKYLLPEDVAEKTVGIYAACYKLGAFMTLFVTAFKLGVEPFFFSHANSKNSKSIYADTTLYFTIFGTFIFLFVVAYSDVFKLILIPNPAYWDAIWIVPFILLANLCLGIYHNLSVWYKITDRTSFGAYVSLFGAFLTLGLNFLLIPLISFKGSAIATLIAYSAMMLVSYYYGQKNYPIPYNLKKIGSYLGVSIVFSALSFYVFDRNIVVGTLFVLVFLVLIYKLENQELKRLIQSLRSRKQS</sequence>
<evidence type="ECO:0000256" key="1">
    <source>
        <dbReference type="ARBA" id="ARBA00004651"/>
    </source>
</evidence>
<feature type="transmembrane region" description="Helical" evidence="6">
    <location>
        <begin position="339"/>
        <end position="363"/>
    </location>
</feature>
<evidence type="ECO:0000256" key="3">
    <source>
        <dbReference type="ARBA" id="ARBA00022692"/>
    </source>
</evidence>
<dbReference type="EMBL" id="AMSG01000001">
    <property type="protein sequence ID" value="EKF56735.1"/>
    <property type="molecule type" value="Genomic_DNA"/>
</dbReference>